<keyword evidence="1" id="KW-0175">Coiled coil</keyword>
<reference evidence="3 4" key="1">
    <citation type="submission" date="2016-02" db="EMBL/GenBank/DDBJ databases">
        <title>Secondary metabolites in Legionella.</title>
        <authorList>
            <person name="Tobias N.J."/>
            <person name="Bode H.B."/>
        </authorList>
    </citation>
    <scope>NUCLEOTIDE SEQUENCE [LARGE SCALE GENOMIC DNA]</scope>
    <source>
        <strain evidence="3 4">DSM 19216</strain>
    </source>
</reference>
<dbReference type="PATRIC" id="fig|45071.6.peg.1862"/>
<name>A0A1E5JTH5_9GAMM</name>
<dbReference type="EMBL" id="LSOG01000037">
    <property type="protein sequence ID" value="OEH47827.1"/>
    <property type="molecule type" value="Genomic_DNA"/>
</dbReference>
<keyword evidence="4" id="KW-1185">Reference proteome</keyword>
<evidence type="ECO:0000313" key="3">
    <source>
        <dbReference type="EMBL" id="OEH47827.1"/>
    </source>
</evidence>
<feature type="coiled-coil region" evidence="1">
    <location>
        <begin position="2"/>
        <end position="29"/>
    </location>
</feature>
<dbReference type="Proteomes" id="UP000095229">
    <property type="component" value="Unassembled WGS sequence"/>
</dbReference>
<evidence type="ECO:0000256" key="1">
    <source>
        <dbReference type="SAM" id="Coils"/>
    </source>
</evidence>
<proteinExistence type="predicted"/>
<organism evidence="3 4">
    <name type="scientific">Legionella parisiensis</name>
    <dbReference type="NCBI Taxonomy" id="45071"/>
    <lineage>
        <taxon>Bacteria</taxon>
        <taxon>Pseudomonadati</taxon>
        <taxon>Pseudomonadota</taxon>
        <taxon>Gammaproteobacteria</taxon>
        <taxon>Legionellales</taxon>
        <taxon>Legionellaceae</taxon>
        <taxon>Legionella</taxon>
    </lineage>
</organism>
<accession>A0A1E5JTH5</accession>
<feature type="region of interest" description="Disordered" evidence="2">
    <location>
        <begin position="191"/>
        <end position="215"/>
    </location>
</feature>
<evidence type="ECO:0000313" key="4">
    <source>
        <dbReference type="Proteomes" id="UP000095229"/>
    </source>
</evidence>
<dbReference type="AlphaFoldDB" id="A0A1E5JTH5"/>
<evidence type="ECO:0000256" key="2">
    <source>
        <dbReference type="SAM" id="MobiDB-lite"/>
    </source>
</evidence>
<dbReference type="STRING" id="45071.Lpar_1735"/>
<dbReference type="OrthoDB" id="5652291at2"/>
<feature type="compositionally biased region" description="Basic and acidic residues" evidence="2">
    <location>
        <begin position="191"/>
        <end position="208"/>
    </location>
</feature>
<gene>
    <name evidence="3" type="ORF">lpari_01205</name>
</gene>
<sequence length="215" mass="24959">MQAKLEEEKKAAKERYEELLAALEVMNKANQSLLFEIRPNETFFEEMYENNKVSPLYVEFVSKNSGAKFTIENKFFPHSWVFKAPQNATKEELDFVRDLTLETIAHPKNAHKDYQPKLLAVFPDGTPEEEIFDFIKAAERKGIEVNLFIGPMSQYEKVSETHNKKTKEVIESGELDELPGWDGFMREFQKSEGGRKGEDMLNKYRSEHTNSLSHN</sequence>
<dbReference type="RefSeq" id="WP_058517588.1">
    <property type="nucleotide sequence ID" value="NZ_CAAAIE010000007.1"/>
</dbReference>
<protein>
    <submittedName>
        <fullName evidence="3">Uncharacterized protein</fullName>
    </submittedName>
</protein>
<comment type="caution">
    <text evidence="3">The sequence shown here is derived from an EMBL/GenBank/DDBJ whole genome shotgun (WGS) entry which is preliminary data.</text>
</comment>